<evidence type="ECO:0000256" key="1">
    <source>
        <dbReference type="SAM" id="Phobius"/>
    </source>
</evidence>
<dbReference type="OrthoDB" id="9781927at2"/>
<dbReference type="RefSeq" id="WP_073311855.1">
    <property type="nucleotide sequence ID" value="NZ_FQZI01000005.1"/>
</dbReference>
<feature type="transmembrane region" description="Helical" evidence="1">
    <location>
        <begin position="131"/>
        <end position="148"/>
    </location>
</feature>
<dbReference type="EMBL" id="FQZI01000005">
    <property type="protein sequence ID" value="SHJ07374.1"/>
    <property type="molecule type" value="Genomic_DNA"/>
</dbReference>
<dbReference type="PANTHER" id="PTHR40031:SF1">
    <property type="entry name" value="MEMBRANE-BOUND METAL-DEPENDENT HYDROLASE"/>
    <property type="match status" value="1"/>
</dbReference>
<dbReference type="Pfam" id="PF04307">
    <property type="entry name" value="YdjM"/>
    <property type="match status" value="1"/>
</dbReference>
<dbReference type="InterPro" id="IPR007404">
    <property type="entry name" value="YdjM-like"/>
</dbReference>
<proteinExistence type="predicted"/>
<feature type="transmembrane region" description="Helical" evidence="1">
    <location>
        <begin position="89"/>
        <end position="111"/>
    </location>
</feature>
<dbReference type="AlphaFoldDB" id="A0A1M6GBT2"/>
<keyword evidence="1" id="KW-0472">Membrane</keyword>
<dbReference type="PANTHER" id="PTHR40031">
    <property type="entry name" value="HYPOTHETICAL MEMBRANE SPANNING PROTEIN"/>
    <property type="match status" value="1"/>
</dbReference>
<keyword evidence="1" id="KW-0812">Transmembrane</keyword>
<sequence length="320" mass="36264">MDSITQAVLGAAIGEVVLGKKIGSKAALYGAVIGSIPDFDVALRLFYSPYEMLSIHRGYSHSILFSFLGALFLSFGLKKLNLFKTISYPIIYLFTWLCLFTHMLLDAFTAYGTQLFLPFSNTRFGFDSVNVIDPVYTLPLLLGLILSIKIYSNTNDRSKYAKYGLWFSTSYLVLTLVHKEMVKEKFYSSFSEKKIATKELLTMPVGIANLNWYGIAKTNDSLYMQQYSLLGGLKNEVHSFPIHENYLNEVDAEMANTMRWFAKGFYTVDKVDNEIRIYNLQVDMRGVIFDGKKLVPTAGYFKLFSNNGKTEFGSGTIRKK</sequence>
<organism evidence="2 3">
    <name type="scientific">Flavobacterium terrae</name>
    <dbReference type="NCBI Taxonomy" id="415425"/>
    <lineage>
        <taxon>Bacteria</taxon>
        <taxon>Pseudomonadati</taxon>
        <taxon>Bacteroidota</taxon>
        <taxon>Flavobacteriia</taxon>
        <taxon>Flavobacteriales</taxon>
        <taxon>Flavobacteriaceae</taxon>
        <taxon>Flavobacterium</taxon>
    </lineage>
</organism>
<name>A0A1M6GBT2_9FLAO</name>
<dbReference type="InterPro" id="IPR053170">
    <property type="entry name" value="Transcription_regulator"/>
</dbReference>
<dbReference type="Proteomes" id="UP000184488">
    <property type="component" value="Unassembled WGS sequence"/>
</dbReference>
<accession>A0A1M6GBT2</accession>
<dbReference type="STRING" id="415425.SAMN05444363_2521"/>
<feature type="transmembrane region" description="Helical" evidence="1">
    <location>
        <begin position="59"/>
        <end position="77"/>
    </location>
</feature>
<evidence type="ECO:0000313" key="2">
    <source>
        <dbReference type="EMBL" id="SHJ07374.1"/>
    </source>
</evidence>
<gene>
    <name evidence="2" type="ORF">SAMN05444363_2521</name>
</gene>
<keyword evidence="3" id="KW-1185">Reference proteome</keyword>
<evidence type="ECO:0000313" key="3">
    <source>
        <dbReference type="Proteomes" id="UP000184488"/>
    </source>
</evidence>
<keyword evidence="1" id="KW-1133">Transmembrane helix</keyword>
<protein>
    <submittedName>
        <fullName evidence="2">Inner membrane protein</fullName>
    </submittedName>
</protein>
<reference evidence="3" key="1">
    <citation type="submission" date="2016-11" db="EMBL/GenBank/DDBJ databases">
        <authorList>
            <person name="Varghese N."/>
            <person name="Submissions S."/>
        </authorList>
    </citation>
    <scope>NUCLEOTIDE SEQUENCE [LARGE SCALE GENOMIC DNA]</scope>
    <source>
        <strain evidence="3">DSM 18829</strain>
    </source>
</reference>